<reference evidence="1 2" key="1">
    <citation type="journal article" date="2018" name="BMC Genomics">
        <title>Comparative genome analyses reveal sequence features reflecting distinct modes of host-adaptation between dicot and monocot powdery mildew.</title>
        <authorList>
            <person name="Wu Y."/>
            <person name="Ma X."/>
            <person name="Pan Z."/>
            <person name="Kale S.D."/>
            <person name="Song Y."/>
            <person name="King H."/>
            <person name="Zhang Q."/>
            <person name="Presley C."/>
            <person name="Deng X."/>
            <person name="Wei C.I."/>
            <person name="Xiao S."/>
        </authorList>
    </citation>
    <scope>NUCLEOTIDE SEQUENCE [LARGE SCALE GENOMIC DNA]</scope>
    <source>
        <strain evidence="1">UMSG2</strain>
    </source>
</reference>
<keyword evidence="2" id="KW-1185">Reference proteome</keyword>
<dbReference type="STRING" id="212602.A0A420HR51"/>
<name>A0A420HR51_9PEZI</name>
<sequence>MTSVNPSSGVIILQGTQSYLECLYTIEMTARSNIQDLELLPIPVLPNRPSPKDIIQTANSISDLSGVQVEDYKIRLLEWKEKRAEI</sequence>
<evidence type="ECO:0000313" key="2">
    <source>
        <dbReference type="Proteomes" id="UP000286134"/>
    </source>
</evidence>
<protein>
    <submittedName>
        <fullName evidence="1">Uncharacterized protein</fullName>
    </submittedName>
</protein>
<proteinExistence type="predicted"/>
<comment type="caution">
    <text evidence="1">The sequence shown here is derived from an EMBL/GenBank/DDBJ whole genome shotgun (WGS) entry which is preliminary data.</text>
</comment>
<dbReference type="EMBL" id="MCFK01005609">
    <property type="protein sequence ID" value="RKF59898.1"/>
    <property type="molecule type" value="Genomic_DNA"/>
</dbReference>
<dbReference type="AlphaFoldDB" id="A0A420HR51"/>
<gene>
    <name evidence="1" type="ORF">OnM2_056058</name>
</gene>
<dbReference type="OrthoDB" id="3740914at2759"/>
<dbReference type="Proteomes" id="UP000286134">
    <property type="component" value="Unassembled WGS sequence"/>
</dbReference>
<organism evidence="1 2">
    <name type="scientific">Erysiphe neolycopersici</name>
    <dbReference type="NCBI Taxonomy" id="212602"/>
    <lineage>
        <taxon>Eukaryota</taxon>
        <taxon>Fungi</taxon>
        <taxon>Dikarya</taxon>
        <taxon>Ascomycota</taxon>
        <taxon>Pezizomycotina</taxon>
        <taxon>Leotiomycetes</taxon>
        <taxon>Erysiphales</taxon>
        <taxon>Erysiphaceae</taxon>
        <taxon>Erysiphe</taxon>
    </lineage>
</organism>
<evidence type="ECO:0000313" key="1">
    <source>
        <dbReference type="EMBL" id="RKF59898.1"/>
    </source>
</evidence>
<accession>A0A420HR51</accession>